<protein>
    <submittedName>
        <fullName evidence="1">Uncharacterized protein</fullName>
    </submittedName>
</protein>
<sequence length="43" mass="5156">MKRKIMEPRGVEPLSKYIDTIKSTFIVYLFKFRYRLADKQASS</sequence>
<accession>A0A8S5MFQ6</accession>
<proteinExistence type="predicted"/>
<reference evidence="1" key="1">
    <citation type="journal article" date="2021" name="Proc. Natl. Acad. Sci. U.S.A.">
        <title>A Catalog of Tens of Thousands of Viruses from Human Metagenomes Reveals Hidden Associations with Chronic Diseases.</title>
        <authorList>
            <person name="Tisza M.J."/>
            <person name="Buck C.B."/>
        </authorList>
    </citation>
    <scope>NUCLEOTIDE SEQUENCE</scope>
    <source>
        <strain evidence="1">Ctet217</strain>
    </source>
</reference>
<organism evidence="1">
    <name type="scientific">Siphoviridae sp. ctet217</name>
    <dbReference type="NCBI Taxonomy" id="2826409"/>
    <lineage>
        <taxon>Viruses</taxon>
        <taxon>Duplodnaviria</taxon>
        <taxon>Heunggongvirae</taxon>
        <taxon>Uroviricota</taxon>
        <taxon>Caudoviricetes</taxon>
    </lineage>
</organism>
<evidence type="ECO:0000313" key="1">
    <source>
        <dbReference type="EMBL" id="DAD80747.1"/>
    </source>
</evidence>
<name>A0A8S5MFQ6_9CAUD</name>
<dbReference type="EMBL" id="BK014887">
    <property type="protein sequence ID" value="DAD80747.1"/>
    <property type="molecule type" value="Genomic_DNA"/>
</dbReference>